<proteinExistence type="predicted"/>
<accession>A0ABS5JTQ0</accession>
<dbReference type="RefSeq" id="WP_212214738.1">
    <property type="nucleotide sequence ID" value="NZ_JAGUCO010000003.1"/>
</dbReference>
<dbReference type="EMBL" id="JAGUCO010000003">
    <property type="protein sequence ID" value="MBS2097831.1"/>
    <property type="molecule type" value="Genomic_DNA"/>
</dbReference>
<feature type="transmembrane region" description="Helical" evidence="1">
    <location>
        <begin position="49"/>
        <end position="70"/>
    </location>
</feature>
<gene>
    <name evidence="2" type="ORF">KEM10_06030</name>
</gene>
<feature type="transmembrane region" description="Helical" evidence="1">
    <location>
        <begin position="7"/>
        <end position="29"/>
    </location>
</feature>
<comment type="caution">
    <text evidence="2">The sequence shown here is derived from an EMBL/GenBank/DDBJ whole genome shotgun (WGS) entry which is preliminary data.</text>
</comment>
<keyword evidence="3" id="KW-1185">Reference proteome</keyword>
<organism evidence="2 3">
    <name type="scientific">Carboxylicivirga linearis</name>
    <dbReference type="NCBI Taxonomy" id="1628157"/>
    <lineage>
        <taxon>Bacteria</taxon>
        <taxon>Pseudomonadati</taxon>
        <taxon>Bacteroidota</taxon>
        <taxon>Bacteroidia</taxon>
        <taxon>Marinilabiliales</taxon>
        <taxon>Marinilabiliaceae</taxon>
        <taxon>Carboxylicivirga</taxon>
    </lineage>
</organism>
<evidence type="ECO:0000256" key="1">
    <source>
        <dbReference type="SAM" id="Phobius"/>
    </source>
</evidence>
<protein>
    <submittedName>
        <fullName evidence="2">Uncharacterized protein</fullName>
    </submittedName>
</protein>
<evidence type="ECO:0000313" key="3">
    <source>
        <dbReference type="Proteomes" id="UP000708576"/>
    </source>
</evidence>
<sequence length="148" mass="16173">MTKLSKILNIVLYLILAITMVFAGMFFFGGEVEGATYHTPLYTGSFLNWGILLVFITGGLTLLAEIFNLILHPKNAVRTFISIGLLLIVTLISYALADTTPLNLVGYQGPDNVPSMLALAGTFLYGMYILFGVAIIAIVYAELSRLFK</sequence>
<name>A0ABS5JTQ0_9BACT</name>
<keyword evidence="1" id="KW-0472">Membrane</keyword>
<feature type="transmembrane region" description="Helical" evidence="1">
    <location>
        <begin position="117"/>
        <end position="141"/>
    </location>
</feature>
<reference evidence="2 3" key="1">
    <citation type="journal article" date="2015" name="Int. J. Syst. Evol. Microbiol.">
        <title>Carboxylicivirga linearis sp. nov., isolated from a sea cucumber culture pond.</title>
        <authorList>
            <person name="Wang F.Q."/>
            <person name="Zhou Y.X."/>
            <person name="Lin X.Z."/>
            <person name="Chen G.J."/>
            <person name="Du Z.J."/>
        </authorList>
    </citation>
    <scope>NUCLEOTIDE SEQUENCE [LARGE SCALE GENOMIC DNA]</scope>
    <source>
        <strain evidence="2 3">FB218</strain>
    </source>
</reference>
<keyword evidence="1" id="KW-1133">Transmembrane helix</keyword>
<feature type="transmembrane region" description="Helical" evidence="1">
    <location>
        <begin position="77"/>
        <end position="97"/>
    </location>
</feature>
<evidence type="ECO:0000313" key="2">
    <source>
        <dbReference type="EMBL" id="MBS2097831.1"/>
    </source>
</evidence>
<dbReference type="Proteomes" id="UP000708576">
    <property type="component" value="Unassembled WGS sequence"/>
</dbReference>
<keyword evidence="1" id="KW-0812">Transmembrane</keyword>